<comment type="caution">
    <text evidence="2">The sequence shown here is derived from an EMBL/GenBank/DDBJ whole genome shotgun (WGS) entry which is preliminary data.</text>
</comment>
<dbReference type="GO" id="GO:0005634">
    <property type="term" value="C:nucleus"/>
    <property type="evidence" value="ECO:0007669"/>
    <property type="project" value="TreeGrafter"/>
</dbReference>
<dbReference type="Proteomes" id="UP001497623">
    <property type="component" value="Unassembled WGS sequence"/>
</dbReference>
<dbReference type="PANTHER" id="PTHR45740:SF21">
    <property type="entry name" value="POLY [ADP-RIBOSE] POLYMERASE"/>
    <property type="match status" value="1"/>
</dbReference>
<organism evidence="2 3">
    <name type="scientific">Meganyctiphanes norvegica</name>
    <name type="common">Northern krill</name>
    <name type="synonym">Thysanopoda norvegica</name>
    <dbReference type="NCBI Taxonomy" id="48144"/>
    <lineage>
        <taxon>Eukaryota</taxon>
        <taxon>Metazoa</taxon>
        <taxon>Ecdysozoa</taxon>
        <taxon>Arthropoda</taxon>
        <taxon>Crustacea</taxon>
        <taxon>Multicrustacea</taxon>
        <taxon>Malacostraca</taxon>
        <taxon>Eumalacostraca</taxon>
        <taxon>Eucarida</taxon>
        <taxon>Euphausiacea</taxon>
        <taxon>Euphausiidae</taxon>
        <taxon>Meganyctiphanes</taxon>
    </lineage>
</organism>
<name>A0AAV2SJG4_MEGNR</name>
<feature type="compositionally biased region" description="Low complexity" evidence="1">
    <location>
        <begin position="319"/>
        <end position="331"/>
    </location>
</feature>
<protein>
    <submittedName>
        <fullName evidence="2">Uncharacterized protein</fullName>
    </submittedName>
</protein>
<accession>A0AAV2SJG4</accession>
<evidence type="ECO:0000256" key="1">
    <source>
        <dbReference type="SAM" id="MobiDB-lite"/>
    </source>
</evidence>
<keyword evidence="3" id="KW-1185">Reference proteome</keyword>
<feature type="non-terminal residue" evidence="2">
    <location>
        <position position="604"/>
    </location>
</feature>
<dbReference type="GO" id="GO:0003950">
    <property type="term" value="F:NAD+ poly-ADP-ribosyltransferase activity"/>
    <property type="evidence" value="ECO:0007669"/>
    <property type="project" value="TreeGrafter"/>
</dbReference>
<sequence>MFVHNLGHFAPQGFRLLEGCEAMRCKKDIDPVRDLDEDVQTMHDSPIRIGIITSTFSCTYECILLFSVCCEAFTSCESIAKSYNNLLIKRFLKQSSLFTTHMDLIHRNATIHQIHASVKHFPVSFWLSLSSHALILSPYFSTRHDAPAAALLQKTFSYIPTGHESNISATVASSSSLLNDLLEQQTDEPKFMPGRVAVCINCGILSEDLNRCERCKTRLQNSVRTLPAVSATTNQTANMGAGRDVVTVNPLTKQVCSRKTSSDDLGYVSDSQPPIKRIKIVDIKREVDPGKSWDQIKQEGGTYEDPGKSWDQIKQEINSNATETSSASSNSWHRPHTMENTLLDSKPVNIKEEPSSPLLIKKEVVGKSDAILPATLVKILLVNFNMRDSKQNLLTCNNFKPVALDKVIEDNQHLFRVTDSEVILEPNMTLCGGHSGSVGCNSRATCASLHICPSFIEGNCSDELCVYGHSFNTNHNKGILKRNFLENVDPSLLCKLLKSVVNALDSKDLLDICQNYNNRLFNNGCTNQTCNNLHLCFNSVIGNFKCGRMNCSLNHNILNENCKELLLKADIDTNEAPRDVIAALLALNPSISKKNLSLEYDLIG</sequence>
<evidence type="ECO:0000313" key="3">
    <source>
        <dbReference type="Proteomes" id="UP001497623"/>
    </source>
</evidence>
<dbReference type="PANTHER" id="PTHR45740">
    <property type="entry name" value="POLY [ADP-RIBOSE] POLYMERASE"/>
    <property type="match status" value="1"/>
</dbReference>
<dbReference type="EMBL" id="CAXKWB010067745">
    <property type="protein sequence ID" value="CAL4191374.1"/>
    <property type="molecule type" value="Genomic_DNA"/>
</dbReference>
<dbReference type="AlphaFoldDB" id="A0AAV2SJG4"/>
<reference evidence="2 3" key="1">
    <citation type="submission" date="2024-05" db="EMBL/GenBank/DDBJ databases">
        <authorList>
            <person name="Wallberg A."/>
        </authorList>
    </citation>
    <scope>NUCLEOTIDE SEQUENCE [LARGE SCALE GENOMIC DNA]</scope>
</reference>
<dbReference type="GO" id="GO:1990404">
    <property type="term" value="F:NAD+-protein mono-ADP-ribosyltransferase activity"/>
    <property type="evidence" value="ECO:0007669"/>
    <property type="project" value="TreeGrafter"/>
</dbReference>
<gene>
    <name evidence="2" type="ORF">MNOR_LOCUS36589</name>
</gene>
<proteinExistence type="predicted"/>
<dbReference type="InterPro" id="IPR051712">
    <property type="entry name" value="ARTD-AVP"/>
</dbReference>
<feature type="region of interest" description="Disordered" evidence="1">
    <location>
        <begin position="319"/>
        <end position="349"/>
    </location>
</feature>
<evidence type="ECO:0000313" key="2">
    <source>
        <dbReference type="EMBL" id="CAL4191374.1"/>
    </source>
</evidence>